<keyword evidence="2" id="KW-0689">Ribosomal protein</keyword>
<dbReference type="Gene3D" id="3.30.1330.230">
    <property type="match status" value="1"/>
</dbReference>
<accession>A0A4R6RMX0</accession>
<sequence length="429" mass="44469">MTTWPMLADTVAGRVAASRRTADRAVHGERDRVVDPAETLAVVRRLASTLGITRIGLVTGLDRVGVPIGAAYRPNSRSLSVNQGKGRDAVSALASAAMEAAEVAVAERDPAACLTLSLAEAAAAGVPLVDLARVTRCRPRDVDRALPRRLVAGFDLIAGTAVAVPVELVGLDHVDLPPRDAFDRSSDGLASGNLLVEAVLRGLHELVERDAIALMELLPDPAVAALKRAPAWFGDPWLDAAAHRLDAAGVDVALFDATSDFGVPVVAALLTPRRMERDPGAIEAGLTIGYGSDASVGSAAMRAVAEACQARVTAIAGARDDIGADRYRSLGAGDRGRNDRLAALTAAPAVDAPPRPALVRTDGLWAAVDAVVARLAASGIRQVVMVPMTDPDFPFAVCRVIVPGLEIGTGGPGRQPGARLLRAMLRSAA</sequence>
<proteinExistence type="predicted"/>
<dbReference type="OrthoDB" id="109999at2"/>
<dbReference type="PROSITE" id="PS51664">
    <property type="entry name" value="YCAO"/>
    <property type="match status" value="1"/>
</dbReference>
<dbReference type="NCBIfam" id="TIGR00702">
    <property type="entry name" value="YcaO-type kinase domain"/>
    <property type="match status" value="1"/>
</dbReference>
<dbReference type="InterPro" id="IPR003776">
    <property type="entry name" value="YcaO-like_dom"/>
</dbReference>
<evidence type="ECO:0000259" key="1">
    <source>
        <dbReference type="PROSITE" id="PS51664"/>
    </source>
</evidence>
<dbReference type="EMBL" id="SNXY01000006">
    <property type="protein sequence ID" value="TDP87397.1"/>
    <property type="molecule type" value="Genomic_DNA"/>
</dbReference>
<dbReference type="Pfam" id="PF02624">
    <property type="entry name" value="YcaO"/>
    <property type="match status" value="1"/>
</dbReference>
<dbReference type="RefSeq" id="WP_126535491.1">
    <property type="nucleotide sequence ID" value="NZ_BSPM01000008.1"/>
</dbReference>
<gene>
    <name evidence="2" type="ORF">EDD54_1291</name>
</gene>
<evidence type="ECO:0000313" key="3">
    <source>
        <dbReference type="Proteomes" id="UP000294547"/>
    </source>
</evidence>
<dbReference type="Proteomes" id="UP000294547">
    <property type="component" value="Unassembled WGS sequence"/>
</dbReference>
<feature type="domain" description="YcaO" evidence="1">
    <location>
        <begin position="84"/>
        <end position="429"/>
    </location>
</feature>
<name>A0A4R6RMX0_9HYPH</name>
<comment type="caution">
    <text evidence="2">The sequence shown here is derived from an EMBL/GenBank/DDBJ whole genome shotgun (WGS) entry which is preliminary data.</text>
</comment>
<keyword evidence="2" id="KW-0687">Ribonucleoprotein</keyword>
<evidence type="ECO:0000313" key="2">
    <source>
        <dbReference type="EMBL" id="TDP87397.1"/>
    </source>
</evidence>
<dbReference type="PANTHER" id="PTHR37809">
    <property type="entry name" value="RIBOSOMAL PROTEIN S12 METHYLTHIOTRANSFERASE ACCESSORY FACTOR YCAO"/>
    <property type="match status" value="1"/>
</dbReference>
<keyword evidence="3" id="KW-1185">Reference proteome</keyword>
<organism evidence="2 3">
    <name type="scientific">Oharaeibacter diazotrophicus</name>
    <dbReference type="NCBI Taxonomy" id="1920512"/>
    <lineage>
        <taxon>Bacteria</taxon>
        <taxon>Pseudomonadati</taxon>
        <taxon>Pseudomonadota</taxon>
        <taxon>Alphaproteobacteria</taxon>
        <taxon>Hyphomicrobiales</taxon>
        <taxon>Pleomorphomonadaceae</taxon>
        <taxon>Oharaeibacter</taxon>
    </lineage>
</organism>
<dbReference type="AlphaFoldDB" id="A0A4R6RMX0"/>
<keyword evidence="2" id="KW-0808">Transferase</keyword>
<reference evidence="2 3" key="1">
    <citation type="submission" date="2019-03" db="EMBL/GenBank/DDBJ databases">
        <title>Genomic Encyclopedia of Type Strains, Phase IV (KMG-IV): sequencing the most valuable type-strain genomes for metagenomic binning, comparative biology and taxonomic classification.</title>
        <authorList>
            <person name="Goeker M."/>
        </authorList>
    </citation>
    <scope>NUCLEOTIDE SEQUENCE [LARGE SCALE GENOMIC DNA]</scope>
    <source>
        <strain evidence="2 3">DSM 102969</strain>
    </source>
</reference>
<dbReference type="GO" id="GO:0016740">
    <property type="term" value="F:transferase activity"/>
    <property type="evidence" value="ECO:0007669"/>
    <property type="project" value="UniProtKB-KW"/>
</dbReference>
<protein>
    <submittedName>
        <fullName evidence="2">Ribosomal protein S12 methylthiotransferase accessory factor</fullName>
    </submittedName>
</protein>
<dbReference type="PANTHER" id="PTHR37809:SF1">
    <property type="entry name" value="RIBOSOMAL PROTEIN S12 METHYLTHIOTRANSFERASE ACCESSORY FACTOR YCAO"/>
    <property type="match status" value="1"/>
</dbReference>
<dbReference type="GO" id="GO:0005840">
    <property type="term" value="C:ribosome"/>
    <property type="evidence" value="ECO:0007669"/>
    <property type="project" value="UniProtKB-KW"/>
</dbReference>